<dbReference type="PANTHER" id="PTHR13007">
    <property type="entry name" value="PRE-MRNA SPLICING FACTOR-RELATED"/>
    <property type="match status" value="1"/>
</dbReference>
<feature type="region of interest" description="Disordered" evidence="8">
    <location>
        <begin position="1"/>
        <end position="22"/>
    </location>
</feature>
<evidence type="ECO:0000256" key="5">
    <source>
        <dbReference type="ARBA" id="ARBA00022728"/>
    </source>
</evidence>
<comment type="similarity">
    <text evidence="2">Belongs to the PRP18 family.</text>
</comment>
<dbReference type="Pfam" id="PF08799">
    <property type="entry name" value="PRP4"/>
    <property type="match status" value="1"/>
</dbReference>
<dbReference type="Pfam" id="PF02840">
    <property type="entry name" value="Prp18"/>
    <property type="match status" value="1"/>
</dbReference>
<feature type="compositionally biased region" description="Polar residues" evidence="8">
    <location>
        <begin position="60"/>
        <end position="69"/>
    </location>
</feature>
<evidence type="ECO:0000313" key="11">
    <source>
        <dbReference type="Proteomes" id="UP001648503"/>
    </source>
</evidence>
<gene>
    <name evidence="10" type="ORF">BASA50_009531</name>
</gene>
<evidence type="ECO:0000256" key="1">
    <source>
        <dbReference type="ARBA" id="ARBA00004123"/>
    </source>
</evidence>
<evidence type="ECO:0000313" key="10">
    <source>
        <dbReference type="EMBL" id="KAH6590271.1"/>
    </source>
</evidence>
<evidence type="ECO:0000256" key="2">
    <source>
        <dbReference type="ARBA" id="ARBA00008137"/>
    </source>
</evidence>
<name>A0ABQ8F4E7_9FUNG</name>
<dbReference type="SMART" id="SM00500">
    <property type="entry name" value="SFM"/>
    <property type="match status" value="1"/>
</dbReference>
<protein>
    <recommendedName>
        <fullName evidence="3">Pre-mRNA-splicing factor 18</fullName>
    </recommendedName>
</protein>
<proteinExistence type="inferred from homology"/>
<dbReference type="InterPro" id="IPR036285">
    <property type="entry name" value="PRP4-like_sf"/>
</dbReference>
<dbReference type="PANTHER" id="PTHR13007:SF19">
    <property type="entry name" value="PRE-MRNA-SPLICING FACTOR 18"/>
    <property type="match status" value="1"/>
</dbReference>
<keyword evidence="11" id="KW-1185">Reference proteome</keyword>
<organism evidence="10 11">
    <name type="scientific">Batrachochytrium salamandrivorans</name>
    <dbReference type="NCBI Taxonomy" id="1357716"/>
    <lineage>
        <taxon>Eukaryota</taxon>
        <taxon>Fungi</taxon>
        <taxon>Fungi incertae sedis</taxon>
        <taxon>Chytridiomycota</taxon>
        <taxon>Chytridiomycota incertae sedis</taxon>
        <taxon>Chytridiomycetes</taxon>
        <taxon>Rhizophydiales</taxon>
        <taxon>Rhizophydiales incertae sedis</taxon>
        <taxon>Batrachochytrium</taxon>
    </lineage>
</organism>
<evidence type="ECO:0000256" key="6">
    <source>
        <dbReference type="ARBA" id="ARBA00023187"/>
    </source>
</evidence>
<dbReference type="Gene3D" id="4.10.280.110">
    <property type="entry name" value="Pre-mRNA processing factor 4 domain"/>
    <property type="match status" value="1"/>
</dbReference>
<feature type="compositionally biased region" description="Basic and acidic residues" evidence="8">
    <location>
        <begin position="1"/>
        <end position="12"/>
    </location>
</feature>
<accession>A0ABQ8F4E7</accession>
<dbReference type="SUPFAM" id="SSF47938">
    <property type="entry name" value="Functional domain of the splicing factor Prp18"/>
    <property type="match status" value="1"/>
</dbReference>
<dbReference type="InterPro" id="IPR014906">
    <property type="entry name" value="PRP4-like"/>
</dbReference>
<dbReference type="SUPFAM" id="SSF158230">
    <property type="entry name" value="PRP4-like"/>
    <property type="match status" value="1"/>
</dbReference>
<keyword evidence="4" id="KW-0507">mRNA processing</keyword>
<feature type="domain" description="Pre-mRNA processing factor 4 (PRP4)-like" evidence="9">
    <location>
        <begin position="112"/>
        <end position="161"/>
    </location>
</feature>
<comment type="caution">
    <text evidence="10">The sequence shown here is derived from an EMBL/GenBank/DDBJ whole genome shotgun (WGS) entry which is preliminary data.</text>
</comment>
<comment type="subcellular location">
    <subcellularLocation>
        <location evidence="1">Nucleus</location>
    </subcellularLocation>
</comment>
<evidence type="ECO:0000256" key="4">
    <source>
        <dbReference type="ARBA" id="ARBA00022664"/>
    </source>
</evidence>
<feature type="compositionally biased region" description="Basic and acidic residues" evidence="8">
    <location>
        <begin position="41"/>
        <end position="54"/>
    </location>
</feature>
<keyword evidence="7" id="KW-0539">Nucleus</keyword>
<dbReference type="InterPro" id="IPR004098">
    <property type="entry name" value="Prp18"/>
</dbReference>
<evidence type="ECO:0000256" key="7">
    <source>
        <dbReference type="ARBA" id="ARBA00023242"/>
    </source>
</evidence>
<feature type="region of interest" description="Disordered" evidence="8">
    <location>
        <begin position="41"/>
        <end position="76"/>
    </location>
</feature>
<reference evidence="10 11" key="1">
    <citation type="submission" date="2021-02" db="EMBL/GenBank/DDBJ databases">
        <title>Variation within the Batrachochytrium salamandrivorans European outbreak.</title>
        <authorList>
            <person name="Kelly M."/>
            <person name="Pasmans F."/>
            <person name="Shea T.P."/>
            <person name="Munoz J.F."/>
            <person name="Carranza S."/>
            <person name="Cuomo C.A."/>
            <person name="Martel A."/>
        </authorList>
    </citation>
    <scope>NUCLEOTIDE SEQUENCE [LARGE SCALE GENOMIC DNA]</scope>
    <source>
        <strain evidence="10 11">AMFP18/2</strain>
    </source>
</reference>
<keyword evidence="6" id="KW-0508">mRNA splicing</keyword>
<evidence type="ECO:0000259" key="9">
    <source>
        <dbReference type="SMART" id="SM00500"/>
    </source>
</evidence>
<dbReference type="EMBL" id="JAFCIX010000435">
    <property type="protein sequence ID" value="KAH6590271.1"/>
    <property type="molecule type" value="Genomic_DNA"/>
</dbReference>
<dbReference type="Gene3D" id="1.20.940.10">
    <property type="entry name" value="Functional domain of the splicing factor Prp18"/>
    <property type="match status" value="1"/>
</dbReference>
<evidence type="ECO:0000256" key="3">
    <source>
        <dbReference type="ARBA" id="ARBA00018242"/>
    </source>
</evidence>
<keyword evidence="5" id="KW-0747">Spliceosome</keyword>
<evidence type="ECO:0000256" key="8">
    <source>
        <dbReference type="SAM" id="MobiDB-lite"/>
    </source>
</evidence>
<dbReference type="InterPro" id="IPR039979">
    <property type="entry name" value="PRPF18"/>
</dbReference>
<dbReference type="Proteomes" id="UP001648503">
    <property type="component" value="Unassembled WGS sequence"/>
</dbReference>
<sequence length="371" mass="41952">MDILKAETERKRTALASAVGSQPSKYIKRADLEKIKAESYHRNQADLARHRSERLPTPSVPSSANTGLASGSLEEGCVSAHPSASLVSNATEMAKDKAVQDEKKGNEELINLDEDEIIRRLRARDQPIRLFGESNQSRLGRLRKVESTEERTDGQRNDLRDLLQAADKGLAENLLRGQGSQDQDSQFEKRKAKNLFKDIDTSIISLELLQDDRATTCNLISVYIKRLLLEWGNSLQSRPDEQRRTTQGKLQAATMAQAGEYLKPFFRGLKKRDLAEDILARVTEICYYTQQREYLKANDAYLRLSIGNAPWPIGVTMVGIHERSGREKIFSSQIAHALNDETQRKWIQSIKRLMTFAQTKWPPSDLAKMVG</sequence>